<gene>
    <name evidence="2" type="ORF">HEB94_009845</name>
</gene>
<keyword evidence="3" id="KW-1185">Reference proteome</keyword>
<organism evidence="2 3">
    <name type="scientific">Actinopolymorpha pittospori</name>
    <dbReference type="NCBI Taxonomy" id="648752"/>
    <lineage>
        <taxon>Bacteria</taxon>
        <taxon>Bacillati</taxon>
        <taxon>Actinomycetota</taxon>
        <taxon>Actinomycetes</taxon>
        <taxon>Propionibacteriales</taxon>
        <taxon>Actinopolymorphaceae</taxon>
        <taxon>Actinopolymorpha</taxon>
    </lineage>
</organism>
<comment type="caution">
    <text evidence="2">The sequence shown here is derived from an EMBL/GenBank/DDBJ whole genome shotgun (WGS) entry which is preliminary data.</text>
</comment>
<feature type="compositionally biased region" description="Basic and acidic residues" evidence="1">
    <location>
        <begin position="1"/>
        <end position="10"/>
    </location>
</feature>
<accession>A0A927N7D2</accession>
<dbReference type="RefSeq" id="WP_192755943.1">
    <property type="nucleotide sequence ID" value="NZ_BAABJL010000081.1"/>
</dbReference>
<protein>
    <submittedName>
        <fullName evidence="2">Uncharacterized protein</fullName>
    </submittedName>
</protein>
<dbReference type="EMBL" id="JADBEM010000001">
    <property type="protein sequence ID" value="MBE1612997.1"/>
    <property type="molecule type" value="Genomic_DNA"/>
</dbReference>
<evidence type="ECO:0000313" key="3">
    <source>
        <dbReference type="Proteomes" id="UP000638648"/>
    </source>
</evidence>
<proteinExistence type="predicted"/>
<evidence type="ECO:0000256" key="1">
    <source>
        <dbReference type="SAM" id="MobiDB-lite"/>
    </source>
</evidence>
<reference evidence="2" key="1">
    <citation type="submission" date="2020-10" db="EMBL/GenBank/DDBJ databases">
        <title>Sequencing the genomes of 1000 actinobacteria strains.</title>
        <authorList>
            <person name="Klenk H.-P."/>
        </authorList>
    </citation>
    <scope>NUCLEOTIDE SEQUENCE</scope>
    <source>
        <strain evidence="2">DSM 45354</strain>
    </source>
</reference>
<sequence length="72" mass="7765">MEEPTERESARFVGEGASRADPTSEVWGSRGQPRDSLVFCVSDGTGGFGGIYWLDDRGDRNGRGQAVEEPSS</sequence>
<dbReference type="Proteomes" id="UP000638648">
    <property type="component" value="Unassembled WGS sequence"/>
</dbReference>
<evidence type="ECO:0000313" key="2">
    <source>
        <dbReference type="EMBL" id="MBE1612997.1"/>
    </source>
</evidence>
<name>A0A927N7D2_9ACTN</name>
<dbReference type="AlphaFoldDB" id="A0A927N7D2"/>
<feature type="region of interest" description="Disordered" evidence="1">
    <location>
        <begin position="1"/>
        <end position="31"/>
    </location>
</feature>